<evidence type="ECO:0000313" key="1">
    <source>
        <dbReference type="EMBL" id="QJA48737.1"/>
    </source>
</evidence>
<sequence>MFTEQVEVKAKGLVLEGSPFAYSYPESLEEALTQDGEEKVYKLYVQQRKIRWMDAKRRELTGGGIPKELLIALKNAPKEYLAKLLADLDIDLD</sequence>
<accession>A0A6H1ZN40</accession>
<protein>
    <submittedName>
        <fullName evidence="1">Uncharacterized protein</fullName>
    </submittedName>
</protein>
<dbReference type="EMBL" id="MT144101">
    <property type="protein sequence ID" value="QJA48737.1"/>
    <property type="molecule type" value="Genomic_DNA"/>
</dbReference>
<dbReference type="EMBL" id="MT143151">
    <property type="protein sequence ID" value="QJA93469.1"/>
    <property type="molecule type" value="Genomic_DNA"/>
</dbReference>
<evidence type="ECO:0000313" key="2">
    <source>
        <dbReference type="EMBL" id="QJA93469.1"/>
    </source>
</evidence>
<organism evidence="1">
    <name type="scientific">viral metagenome</name>
    <dbReference type="NCBI Taxonomy" id="1070528"/>
    <lineage>
        <taxon>unclassified sequences</taxon>
        <taxon>metagenomes</taxon>
        <taxon>organismal metagenomes</taxon>
    </lineage>
</organism>
<proteinExistence type="predicted"/>
<name>A0A6H1ZN40_9ZZZZ</name>
<dbReference type="AlphaFoldDB" id="A0A6H1ZN40"/>
<dbReference type="EMBL" id="MT144751">
    <property type="protein sequence ID" value="QJH98747.1"/>
    <property type="molecule type" value="Genomic_DNA"/>
</dbReference>
<evidence type="ECO:0000313" key="3">
    <source>
        <dbReference type="EMBL" id="QJH98747.1"/>
    </source>
</evidence>
<gene>
    <name evidence="2" type="ORF">MM415B04215_0011</name>
    <name evidence="1" type="ORF">TM448A01146_0008</name>
    <name evidence="3" type="ORF">TM448B01392_0008</name>
</gene>
<reference evidence="1" key="1">
    <citation type="submission" date="2020-03" db="EMBL/GenBank/DDBJ databases">
        <title>The deep terrestrial virosphere.</title>
        <authorList>
            <person name="Holmfeldt K."/>
            <person name="Nilsson E."/>
            <person name="Simone D."/>
            <person name="Lopez-Fernandez M."/>
            <person name="Wu X."/>
            <person name="de Brujin I."/>
            <person name="Lundin D."/>
            <person name="Andersson A."/>
            <person name="Bertilsson S."/>
            <person name="Dopson M."/>
        </authorList>
    </citation>
    <scope>NUCLEOTIDE SEQUENCE</scope>
    <source>
        <strain evidence="2">MM415B04215</strain>
        <strain evidence="1">TM448A01146</strain>
        <strain evidence="3">TM448B01392</strain>
    </source>
</reference>